<feature type="transmembrane region" description="Helical" evidence="9">
    <location>
        <begin position="60"/>
        <end position="77"/>
    </location>
</feature>
<evidence type="ECO:0000256" key="5">
    <source>
        <dbReference type="ARBA" id="ARBA00022692"/>
    </source>
</evidence>
<evidence type="ECO:0000256" key="4">
    <source>
        <dbReference type="ARBA" id="ARBA00022475"/>
    </source>
</evidence>
<feature type="transmembrane region" description="Helical" evidence="9">
    <location>
        <begin position="191"/>
        <end position="213"/>
    </location>
</feature>
<dbReference type="PANTHER" id="PTHR32507:SF0">
    <property type="entry name" value="NA(+)_H(+) ANTIPORTER 2-RELATED"/>
    <property type="match status" value="1"/>
</dbReference>
<dbReference type="InterPro" id="IPR036291">
    <property type="entry name" value="NAD(P)-bd_dom_sf"/>
</dbReference>
<dbReference type="InterPro" id="IPR003148">
    <property type="entry name" value="RCK_N"/>
</dbReference>
<organism evidence="12 13">
    <name type="scientific">Thalassococcus lentus</name>
    <dbReference type="NCBI Taxonomy" id="1210524"/>
    <lineage>
        <taxon>Bacteria</taxon>
        <taxon>Pseudomonadati</taxon>
        <taxon>Pseudomonadota</taxon>
        <taxon>Alphaproteobacteria</taxon>
        <taxon>Rhodobacterales</taxon>
        <taxon>Roseobacteraceae</taxon>
        <taxon>Thalassococcus</taxon>
    </lineage>
</organism>
<feature type="transmembrane region" description="Helical" evidence="9">
    <location>
        <begin position="225"/>
        <end position="242"/>
    </location>
</feature>
<protein>
    <submittedName>
        <fullName evidence="12">Sodium:proton antiporter</fullName>
    </submittedName>
</protein>
<feature type="transmembrane region" description="Helical" evidence="9">
    <location>
        <begin position="12"/>
        <end position="30"/>
    </location>
</feature>
<evidence type="ECO:0000256" key="1">
    <source>
        <dbReference type="ARBA" id="ARBA00004651"/>
    </source>
</evidence>
<keyword evidence="8 9" id="KW-0472">Membrane</keyword>
<keyword evidence="13" id="KW-1185">Reference proteome</keyword>
<feature type="transmembrane region" description="Helical" evidence="9">
    <location>
        <begin position="377"/>
        <end position="399"/>
    </location>
</feature>
<evidence type="ECO:0000259" key="10">
    <source>
        <dbReference type="Pfam" id="PF00999"/>
    </source>
</evidence>
<feature type="transmembrane region" description="Helical" evidence="9">
    <location>
        <begin position="278"/>
        <end position="295"/>
    </location>
</feature>
<comment type="caution">
    <text evidence="12">The sequence shown here is derived from an EMBL/GenBank/DDBJ whole genome shotgun (WGS) entry which is preliminary data.</text>
</comment>
<keyword evidence="5 9" id="KW-0812">Transmembrane</keyword>
<evidence type="ECO:0000256" key="2">
    <source>
        <dbReference type="ARBA" id="ARBA00022448"/>
    </source>
</evidence>
<keyword evidence="4" id="KW-1003">Cell membrane</keyword>
<feature type="transmembrane region" description="Helical" evidence="9">
    <location>
        <begin position="37"/>
        <end position="54"/>
    </location>
</feature>
<dbReference type="InterPro" id="IPR038770">
    <property type="entry name" value="Na+/solute_symporter_sf"/>
</dbReference>
<keyword evidence="7" id="KW-0406">Ion transport</keyword>
<evidence type="ECO:0000313" key="13">
    <source>
        <dbReference type="Proteomes" id="UP001210720"/>
    </source>
</evidence>
<feature type="transmembrane region" description="Helical" evidence="9">
    <location>
        <begin position="98"/>
        <end position="118"/>
    </location>
</feature>
<comment type="subcellular location">
    <subcellularLocation>
        <location evidence="1">Cell membrane</location>
        <topology evidence="1">Multi-pass membrane protein</topology>
    </subcellularLocation>
</comment>
<dbReference type="EMBL" id="JAQIOY010000002">
    <property type="protein sequence ID" value="MDA7424174.1"/>
    <property type="molecule type" value="Genomic_DNA"/>
</dbReference>
<dbReference type="PANTHER" id="PTHR32507">
    <property type="entry name" value="NA(+)/H(+) ANTIPORTER 1"/>
    <property type="match status" value="1"/>
</dbReference>
<feature type="transmembrane region" description="Helical" evidence="9">
    <location>
        <begin position="165"/>
        <end position="185"/>
    </location>
</feature>
<keyword evidence="2" id="KW-0813">Transport</keyword>
<dbReference type="Pfam" id="PF02254">
    <property type="entry name" value="TrkA_N"/>
    <property type="match status" value="1"/>
</dbReference>
<evidence type="ECO:0000256" key="9">
    <source>
        <dbReference type="SAM" id="Phobius"/>
    </source>
</evidence>
<keyword evidence="3" id="KW-0050">Antiport</keyword>
<dbReference type="Gene3D" id="3.40.50.720">
    <property type="entry name" value="NAD(P)-binding Rossmann-like Domain"/>
    <property type="match status" value="1"/>
</dbReference>
<keyword evidence="6 9" id="KW-1133">Transmembrane helix</keyword>
<feature type="domain" description="Cation/H+ exchanger transmembrane" evidence="10">
    <location>
        <begin position="25"/>
        <end position="396"/>
    </location>
</feature>
<feature type="transmembrane region" description="Helical" evidence="9">
    <location>
        <begin position="338"/>
        <end position="357"/>
    </location>
</feature>
<evidence type="ECO:0000313" key="12">
    <source>
        <dbReference type="EMBL" id="MDA7424174.1"/>
    </source>
</evidence>
<evidence type="ECO:0000256" key="8">
    <source>
        <dbReference type="ARBA" id="ARBA00023136"/>
    </source>
</evidence>
<sequence>MATAEVSGMDPVMAFALVGALGVGSQWLAWRLRMPAIVLMLAAGLIVGPGLGLLNPAEQFGSMLGPMVAIAVAIILFEGGLTLNAHSLSDAATGVKRLVVVGAPLGWIASTAALHYVAGLSWEASAVFGGIMIVTGPTVIAPLLRQAKLSKRPAALLQWEAIVNDPVGALAAVLAFEVVVVLQTATSVGEAVQALALGMAVATVLGIAAGWGVARAFRLAYVPEYMKVPVLFVVLLGVFALADSVLHESGLLTVTIMGIWIANAHLPSYVELRRFKEHATVLLVSGVFILLAAGMSVELLKSLDWRAAAFVASVILLARPLPVLVALAFSNVPWRERLLVAFTGPRGVVLVAVAGLFGERLVALGIEDAGRIPPLAFALVAATVVLHGFTLTPVAKLLGLTASNAPGVMILGGSRWSVALAQALQKLDLPVIIADPNHAHLRAAREAGVETYFGDILSEAAEDRLDLVAYEKLICATDNDAYNTFVATDLAPEFGRDNVFQIKRVKQTSTRHALPPTLGGRAIGSDMTYFEAGAAISEGKEFRVTTLTEEFTLDDWRAEHPDASPVAELGPNGQLRLLGPKTEIKGGVGARLVALSQARPERAES</sequence>
<dbReference type="Gene3D" id="1.20.1530.20">
    <property type="match status" value="1"/>
</dbReference>
<name>A0ABT4XQE9_9RHOB</name>
<dbReference type="InterPro" id="IPR006153">
    <property type="entry name" value="Cation/H_exchanger_TM"/>
</dbReference>
<evidence type="ECO:0000256" key="7">
    <source>
        <dbReference type="ARBA" id="ARBA00023065"/>
    </source>
</evidence>
<accession>A0ABT4XQE9</accession>
<feature type="transmembrane region" description="Helical" evidence="9">
    <location>
        <begin position="307"/>
        <end position="329"/>
    </location>
</feature>
<proteinExistence type="predicted"/>
<dbReference type="Proteomes" id="UP001210720">
    <property type="component" value="Unassembled WGS sequence"/>
</dbReference>
<gene>
    <name evidence="12" type="ORF">PFY00_05515</name>
</gene>
<evidence type="ECO:0000256" key="3">
    <source>
        <dbReference type="ARBA" id="ARBA00022449"/>
    </source>
</evidence>
<evidence type="ECO:0000256" key="6">
    <source>
        <dbReference type="ARBA" id="ARBA00022989"/>
    </source>
</evidence>
<reference evidence="12 13" key="1">
    <citation type="submission" date="2023-01" db="EMBL/GenBank/DDBJ databases">
        <title>Thalassococcus onchidii sp. nov., isolated from a marine invertebrate from the South China Sea.</title>
        <authorList>
            <person name="Xu S."/>
            <person name="Liu Z."/>
            <person name="Xu Y."/>
        </authorList>
    </citation>
    <scope>NUCLEOTIDE SEQUENCE [LARGE SCALE GENOMIC DNA]</scope>
    <source>
        <strain evidence="12 13">KCTC 32084</strain>
    </source>
</reference>
<dbReference type="SUPFAM" id="SSF51735">
    <property type="entry name" value="NAD(P)-binding Rossmann-fold domains"/>
    <property type="match status" value="1"/>
</dbReference>
<dbReference type="RefSeq" id="WP_271431537.1">
    <property type="nucleotide sequence ID" value="NZ_JAQIOY010000002.1"/>
</dbReference>
<feature type="transmembrane region" description="Helical" evidence="9">
    <location>
        <begin position="124"/>
        <end position="144"/>
    </location>
</feature>
<dbReference type="Pfam" id="PF00999">
    <property type="entry name" value="Na_H_Exchanger"/>
    <property type="match status" value="1"/>
</dbReference>
<feature type="domain" description="RCK N-terminal" evidence="11">
    <location>
        <begin position="408"/>
        <end position="489"/>
    </location>
</feature>
<evidence type="ECO:0000259" key="11">
    <source>
        <dbReference type="Pfam" id="PF02254"/>
    </source>
</evidence>